<reference evidence="2 3" key="1">
    <citation type="submission" date="2012-05" db="EMBL/GenBank/DDBJ databases">
        <authorList>
            <person name="Weinstock G."/>
            <person name="Sodergren E."/>
            <person name="Lobos E.A."/>
            <person name="Fulton L."/>
            <person name="Fulton R."/>
            <person name="Courtney L."/>
            <person name="Fronick C."/>
            <person name="O'Laughlin M."/>
            <person name="Godfrey J."/>
            <person name="Wilson R.M."/>
            <person name="Miner T."/>
            <person name="Farmer C."/>
            <person name="Delehaunty K."/>
            <person name="Cordes M."/>
            <person name="Minx P."/>
            <person name="Tomlinson C."/>
            <person name="Chen J."/>
            <person name="Wollam A."/>
            <person name="Pepin K.H."/>
            <person name="Bhonagiri V."/>
            <person name="Zhang X."/>
            <person name="Suruliraj S."/>
            <person name="Warren W."/>
            <person name="Mitreva M."/>
            <person name="Mardis E.R."/>
            <person name="Wilson R.K."/>
        </authorList>
    </citation>
    <scope>NUCLEOTIDE SEQUENCE [LARGE SCALE GENOMIC DNA]</scope>
    <source>
        <strain evidence="2 3">DSM 1785</strain>
    </source>
</reference>
<dbReference type="Gene3D" id="3.30.420.280">
    <property type="match status" value="1"/>
</dbReference>
<dbReference type="InterPro" id="IPR035413">
    <property type="entry name" value="Terminase_L_C"/>
</dbReference>
<evidence type="ECO:0000313" key="2">
    <source>
        <dbReference type="EMBL" id="EKY23884.1"/>
    </source>
</evidence>
<keyword evidence="3" id="KW-1185">Reference proteome</keyword>
<dbReference type="Pfam" id="PF17288">
    <property type="entry name" value="Terminase_3C"/>
    <property type="match status" value="1"/>
</dbReference>
<protein>
    <recommendedName>
        <fullName evidence="1">Phage terminase large subunit C-terminal domain-containing protein</fullName>
    </recommendedName>
</protein>
<accession>L1Q7D6</accession>
<feature type="domain" description="Phage terminase large subunit C-terminal" evidence="1">
    <location>
        <begin position="4"/>
        <end position="57"/>
    </location>
</feature>
<dbReference type="Proteomes" id="UP000010420">
    <property type="component" value="Unassembled WGS sequence"/>
</dbReference>
<dbReference type="STRING" id="545697.HMPREF0216_02844"/>
<organism evidence="2 3">
    <name type="scientific">Clostridium celatum DSM 1785</name>
    <dbReference type="NCBI Taxonomy" id="545697"/>
    <lineage>
        <taxon>Bacteria</taxon>
        <taxon>Bacillati</taxon>
        <taxon>Bacillota</taxon>
        <taxon>Clostridia</taxon>
        <taxon>Eubacteriales</taxon>
        <taxon>Clostridiaceae</taxon>
        <taxon>Clostridium</taxon>
    </lineage>
</organism>
<dbReference type="EMBL" id="AMEZ01000092">
    <property type="protein sequence ID" value="EKY23884.1"/>
    <property type="molecule type" value="Genomic_DNA"/>
</dbReference>
<sequence length="65" mass="7739">MKWLQSLTEIIIDNKRAPNCAEEFMDYEYERDKNGDVISGYPDKNNHCIDSVRYALNNIWKKRGQ</sequence>
<dbReference type="HOGENOM" id="CLU_195122_0_0_9"/>
<dbReference type="eggNOG" id="COG1783">
    <property type="taxonomic scope" value="Bacteria"/>
</dbReference>
<proteinExistence type="predicted"/>
<dbReference type="AlphaFoldDB" id="L1Q7D6"/>
<comment type="caution">
    <text evidence="2">The sequence shown here is derived from an EMBL/GenBank/DDBJ whole genome shotgun (WGS) entry which is preliminary data.</text>
</comment>
<gene>
    <name evidence="2" type="ORF">HMPREF0216_02844</name>
</gene>
<evidence type="ECO:0000259" key="1">
    <source>
        <dbReference type="Pfam" id="PF17288"/>
    </source>
</evidence>
<name>L1Q7D6_9CLOT</name>
<evidence type="ECO:0000313" key="3">
    <source>
        <dbReference type="Proteomes" id="UP000010420"/>
    </source>
</evidence>
<dbReference type="PATRIC" id="fig|545697.3.peg.2795"/>